<gene>
    <name evidence="3" type="ORF">DPRO_1377</name>
</gene>
<dbReference type="InterPro" id="IPR043128">
    <property type="entry name" value="Rev_trsase/Diguanyl_cyclase"/>
</dbReference>
<dbReference type="PROSITE" id="PS50887">
    <property type="entry name" value="GGDEF"/>
    <property type="match status" value="1"/>
</dbReference>
<dbReference type="Gene3D" id="3.30.70.270">
    <property type="match status" value="1"/>
</dbReference>
<feature type="transmembrane region" description="Helical" evidence="1">
    <location>
        <begin position="12"/>
        <end position="29"/>
    </location>
</feature>
<dbReference type="NCBIfam" id="TIGR00254">
    <property type="entry name" value="GGDEF"/>
    <property type="match status" value="1"/>
</dbReference>
<sequence>MRNRTAIKDWIYGIVAVIFVAGWGGMHILQDGLSWTTTTPLLFYSILFLAAVLLVTRWLKRQNEALALSDPELNLYSERFFYNALNLECNKSERHEMPVALMVFSFDTLKETADQLGKSVEEIQLLFIETVGRTIRNSDVFSTMKDGRFSILLPSTDADGAKVAANRVKRAISEELKKQRLGQRTTVPFGICGTSSKIKTSKQLLEGSIKAYVEAQRSPRNKIITCADCC</sequence>
<dbReference type="AlphaFoldDB" id="A0A2C8F6Z0"/>
<dbReference type="Pfam" id="PF00990">
    <property type="entry name" value="GGDEF"/>
    <property type="match status" value="1"/>
</dbReference>
<dbReference type="Proteomes" id="UP000219215">
    <property type="component" value="Chromosome DPRO"/>
</dbReference>
<keyword evidence="1" id="KW-0812">Transmembrane</keyword>
<evidence type="ECO:0000259" key="2">
    <source>
        <dbReference type="PROSITE" id="PS50887"/>
    </source>
</evidence>
<name>A0A2C8F6Z0_9BACT</name>
<proteinExistence type="predicted"/>
<evidence type="ECO:0000256" key="1">
    <source>
        <dbReference type="SAM" id="Phobius"/>
    </source>
</evidence>
<dbReference type="OrthoDB" id="5319955at2"/>
<dbReference type="EMBL" id="LT907975">
    <property type="protein sequence ID" value="SOB58270.1"/>
    <property type="molecule type" value="Genomic_DNA"/>
</dbReference>
<evidence type="ECO:0000313" key="4">
    <source>
        <dbReference type="Proteomes" id="UP000219215"/>
    </source>
</evidence>
<evidence type="ECO:0000313" key="3">
    <source>
        <dbReference type="EMBL" id="SOB58270.1"/>
    </source>
</evidence>
<feature type="domain" description="GGDEF" evidence="2">
    <location>
        <begin position="97"/>
        <end position="228"/>
    </location>
</feature>
<accession>A0A2C8F6Z0</accession>
<dbReference type="SUPFAM" id="SSF55073">
    <property type="entry name" value="Nucleotide cyclase"/>
    <property type="match status" value="1"/>
</dbReference>
<keyword evidence="1" id="KW-1133">Transmembrane helix</keyword>
<dbReference type="RefSeq" id="WP_097011360.1">
    <property type="nucleotide sequence ID" value="NZ_LT907975.1"/>
</dbReference>
<organism evidence="3 4">
    <name type="scientific">Pseudodesulfovibrio profundus</name>
    <dbReference type="NCBI Taxonomy" id="57320"/>
    <lineage>
        <taxon>Bacteria</taxon>
        <taxon>Pseudomonadati</taxon>
        <taxon>Thermodesulfobacteriota</taxon>
        <taxon>Desulfovibrionia</taxon>
        <taxon>Desulfovibrionales</taxon>
        <taxon>Desulfovibrionaceae</taxon>
    </lineage>
</organism>
<reference evidence="4" key="1">
    <citation type="submission" date="2017-09" db="EMBL/GenBank/DDBJ databases">
        <authorList>
            <person name="Regsiter A."/>
            <person name="William W."/>
        </authorList>
    </citation>
    <scope>NUCLEOTIDE SEQUENCE [LARGE SCALE GENOMIC DNA]</scope>
    <source>
        <strain evidence="4">500-1</strain>
    </source>
</reference>
<dbReference type="InterPro" id="IPR029787">
    <property type="entry name" value="Nucleotide_cyclase"/>
</dbReference>
<feature type="transmembrane region" description="Helical" evidence="1">
    <location>
        <begin position="41"/>
        <end position="59"/>
    </location>
</feature>
<dbReference type="SMART" id="SM00267">
    <property type="entry name" value="GGDEF"/>
    <property type="match status" value="1"/>
</dbReference>
<keyword evidence="4" id="KW-1185">Reference proteome</keyword>
<keyword evidence="1" id="KW-0472">Membrane</keyword>
<dbReference type="InterPro" id="IPR000160">
    <property type="entry name" value="GGDEF_dom"/>
</dbReference>
<dbReference type="KEGG" id="pprf:DPRO_1377"/>
<protein>
    <recommendedName>
        <fullName evidence="2">GGDEF domain-containing protein</fullName>
    </recommendedName>
</protein>